<reference evidence="4" key="1">
    <citation type="submission" date="2022-11" db="UniProtKB">
        <authorList>
            <consortium name="WormBaseParasite"/>
        </authorList>
    </citation>
    <scope>IDENTIFICATION</scope>
</reference>
<name>A0A914CHJ8_9BILA</name>
<evidence type="ECO:0000256" key="2">
    <source>
        <dbReference type="SAM" id="Phobius"/>
    </source>
</evidence>
<keyword evidence="2" id="KW-0472">Membrane</keyword>
<feature type="transmembrane region" description="Helical" evidence="2">
    <location>
        <begin position="303"/>
        <end position="325"/>
    </location>
</feature>
<dbReference type="WBParaSite" id="ACRNAN_scaffold1091.g10394.t1">
    <property type="protein sequence ID" value="ACRNAN_scaffold1091.g10394.t1"/>
    <property type="gene ID" value="ACRNAN_scaffold1091.g10394"/>
</dbReference>
<feature type="coiled-coil region" evidence="1">
    <location>
        <begin position="269"/>
        <end position="296"/>
    </location>
</feature>
<proteinExistence type="predicted"/>
<protein>
    <submittedName>
        <fullName evidence="4">Uncharacterized protein</fullName>
    </submittedName>
</protein>
<keyword evidence="3" id="KW-1185">Reference proteome</keyword>
<dbReference type="AlphaFoldDB" id="A0A914CHJ8"/>
<keyword evidence="2" id="KW-1133">Transmembrane helix</keyword>
<evidence type="ECO:0000256" key="1">
    <source>
        <dbReference type="SAM" id="Coils"/>
    </source>
</evidence>
<evidence type="ECO:0000313" key="4">
    <source>
        <dbReference type="WBParaSite" id="ACRNAN_scaffold1091.g10394.t1"/>
    </source>
</evidence>
<keyword evidence="2" id="KW-0812">Transmembrane</keyword>
<dbReference type="Proteomes" id="UP000887540">
    <property type="component" value="Unplaced"/>
</dbReference>
<keyword evidence="1" id="KW-0175">Coiled coil</keyword>
<sequence length="347" mass="40171">MYCHENASIANNASWMYDGDVYCQCNGYRFGCDRNKGCEVRPYIFSTLSEIPIKMTLNAETSYNFAFAGGMIRKDGLSIWQAFVFEGLEGLEELLYGNCYADLDELKANFKKSKNKKLTKEIEPEAFEATCSAEKVEEIQQYYLKTSDEYIYFILDSYRIEVHQGGQRKLLVTVPPSDRIISMRNDDSFIYYRTKNHKQEQRKRFDELVTSTEKPNQPRSPCNEISCDVVQKFKEIEEGYSSLTKESKRNRDDIIDIKSEKLNAFEPQISQMNGTLQELVSQNAQLKGEIVRLKEENDGQIKLPFWLVITVMIVVVSLILFAIIFKFCKCTRENVYQALSSTHSRNP</sequence>
<evidence type="ECO:0000313" key="3">
    <source>
        <dbReference type="Proteomes" id="UP000887540"/>
    </source>
</evidence>
<organism evidence="3 4">
    <name type="scientific">Acrobeloides nanus</name>
    <dbReference type="NCBI Taxonomy" id="290746"/>
    <lineage>
        <taxon>Eukaryota</taxon>
        <taxon>Metazoa</taxon>
        <taxon>Ecdysozoa</taxon>
        <taxon>Nematoda</taxon>
        <taxon>Chromadorea</taxon>
        <taxon>Rhabditida</taxon>
        <taxon>Tylenchina</taxon>
        <taxon>Cephalobomorpha</taxon>
        <taxon>Cephaloboidea</taxon>
        <taxon>Cephalobidae</taxon>
        <taxon>Acrobeloides</taxon>
    </lineage>
</organism>
<accession>A0A914CHJ8</accession>